<protein>
    <submittedName>
        <fullName evidence="1">Uncharacterized protein</fullName>
    </submittedName>
</protein>
<dbReference type="EMBL" id="JAIWYP010000006">
    <property type="protein sequence ID" value="KAH3812903.1"/>
    <property type="molecule type" value="Genomic_DNA"/>
</dbReference>
<sequence>MMPVKTWLDDIKTLSLIKEIGREKGSLVRYLLIPARMDTKADFEYSAPLLL</sequence>
<reference evidence="1" key="1">
    <citation type="journal article" date="2019" name="bioRxiv">
        <title>The Genome of the Zebra Mussel, Dreissena polymorpha: A Resource for Invasive Species Research.</title>
        <authorList>
            <person name="McCartney M.A."/>
            <person name="Auch B."/>
            <person name="Kono T."/>
            <person name="Mallez S."/>
            <person name="Zhang Y."/>
            <person name="Obille A."/>
            <person name="Becker A."/>
            <person name="Abrahante J.E."/>
            <person name="Garbe J."/>
            <person name="Badalamenti J.P."/>
            <person name="Herman A."/>
            <person name="Mangelson H."/>
            <person name="Liachko I."/>
            <person name="Sullivan S."/>
            <person name="Sone E.D."/>
            <person name="Koren S."/>
            <person name="Silverstein K.A.T."/>
            <person name="Beckman K.B."/>
            <person name="Gohl D.M."/>
        </authorList>
    </citation>
    <scope>NUCLEOTIDE SEQUENCE</scope>
    <source>
        <strain evidence="1">Duluth1</strain>
        <tissue evidence="1">Whole animal</tissue>
    </source>
</reference>
<keyword evidence="2" id="KW-1185">Reference proteome</keyword>
<dbReference type="Proteomes" id="UP000828390">
    <property type="component" value="Unassembled WGS sequence"/>
</dbReference>
<evidence type="ECO:0000313" key="2">
    <source>
        <dbReference type="Proteomes" id="UP000828390"/>
    </source>
</evidence>
<gene>
    <name evidence="1" type="ORF">DPMN_141346</name>
</gene>
<comment type="caution">
    <text evidence="1">The sequence shown here is derived from an EMBL/GenBank/DDBJ whole genome shotgun (WGS) entry which is preliminary data.</text>
</comment>
<evidence type="ECO:0000313" key="1">
    <source>
        <dbReference type="EMBL" id="KAH3812903.1"/>
    </source>
</evidence>
<dbReference type="AlphaFoldDB" id="A0A9D4G9I0"/>
<reference evidence="1" key="2">
    <citation type="submission" date="2020-11" db="EMBL/GenBank/DDBJ databases">
        <authorList>
            <person name="McCartney M.A."/>
            <person name="Auch B."/>
            <person name="Kono T."/>
            <person name="Mallez S."/>
            <person name="Becker A."/>
            <person name="Gohl D.M."/>
            <person name="Silverstein K.A.T."/>
            <person name="Koren S."/>
            <person name="Bechman K.B."/>
            <person name="Herman A."/>
            <person name="Abrahante J.E."/>
            <person name="Garbe J."/>
        </authorList>
    </citation>
    <scope>NUCLEOTIDE SEQUENCE</scope>
    <source>
        <strain evidence="1">Duluth1</strain>
        <tissue evidence="1">Whole animal</tissue>
    </source>
</reference>
<proteinExistence type="predicted"/>
<name>A0A9D4G9I0_DREPO</name>
<accession>A0A9D4G9I0</accession>
<organism evidence="1 2">
    <name type="scientific">Dreissena polymorpha</name>
    <name type="common">Zebra mussel</name>
    <name type="synonym">Mytilus polymorpha</name>
    <dbReference type="NCBI Taxonomy" id="45954"/>
    <lineage>
        <taxon>Eukaryota</taxon>
        <taxon>Metazoa</taxon>
        <taxon>Spiralia</taxon>
        <taxon>Lophotrochozoa</taxon>
        <taxon>Mollusca</taxon>
        <taxon>Bivalvia</taxon>
        <taxon>Autobranchia</taxon>
        <taxon>Heteroconchia</taxon>
        <taxon>Euheterodonta</taxon>
        <taxon>Imparidentia</taxon>
        <taxon>Neoheterodontei</taxon>
        <taxon>Myida</taxon>
        <taxon>Dreissenoidea</taxon>
        <taxon>Dreissenidae</taxon>
        <taxon>Dreissena</taxon>
    </lineage>
</organism>